<comment type="caution">
    <text evidence="2">The sequence shown here is derived from an EMBL/GenBank/DDBJ whole genome shotgun (WGS) entry which is preliminary data.</text>
</comment>
<feature type="domain" description="YHS" evidence="1">
    <location>
        <begin position="51"/>
        <end position="97"/>
    </location>
</feature>
<organism evidence="2 3">
    <name type="scientific">Undibacterium umbellatum</name>
    <dbReference type="NCBI Taxonomy" id="2762300"/>
    <lineage>
        <taxon>Bacteria</taxon>
        <taxon>Pseudomonadati</taxon>
        <taxon>Pseudomonadota</taxon>
        <taxon>Betaproteobacteria</taxon>
        <taxon>Burkholderiales</taxon>
        <taxon>Oxalobacteraceae</taxon>
        <taxon>Undibacterium</taxon>
    </lineage>
</organism>
<dbReference type="EMBL" id="JACOFX010000027">
    <property type="protein sequence ID" value="MBC3911267.1"/>
    <property type="molecule type" value="Genomic_DNA"/>
</dbReference>
<dbReference type="Pfam" id="PF04945">
    <property type="entry name" value="YHS"/>
    <property type="match status" value="1"/>
</dbReference>
<dbReference type="InterPro" id="IPR007029">
    <property type="entry name" value="YHS_dom"/>
</dbReference>
<dbReference type="RefSeq" id="WP_186956975.1">
    <property type="nucleotide sequence ID" value="NZ_JACOFX010000027.1"/>
</dbReference>
<proteinExistence type="predicted"/>
<evidence type="ECO:0000313" key="2">
    <source>
        <dbReference type="EMBL" id="MBC3911267.1"/>
    </source>
</evidence>
<sequence length="169" mass="19327">MKFSLGIPRAFLILPILLFFQFVQYAHAQSGNQSAIYGAKNGPAVDGYDTVAYFTDEKPVRGNAAYSFIWEGATWHFVSELNRELFMTNPEKYAPQYGGHCAFGMANNIYASGDPHRWKIENDKLYLNTNQFAHWLWVRDIPEKVKLADSNWPEKKKALLATRNAESKD</sequence>
<evidence type="ECO:0000313" key="3">
    <source>
        <dbReference type="Proteomes" id="UP000646911"/>
    </source>
</evidence>
<gene>
    <name evidence="2" type="ORF">H8L47_27275</name>
</gene>
<reference evidence="2 3" key="1">
    <citation type="submission" date="2020-08" db="EMBL/GenBank/DDBJ databases">
        <title>Novel species isolated from subtropical streams in China.</title>
        <authorList>
            <person name="Lu H."/>
        </authorList>
    </citation>
    <scope>NUCLEOTIDE SEQUENCE [LARGE SCALE GENOMIC DNA]</scope>
    <source>
        <strain evidence="2 3">NL8W</strain>
    </source>
</reference>
<keyword evidence="3" id="KW-1185">Reference proteome</keyword>
<evidence type="ECO:0000259" key="1">
    <source>
        <dbReference type="Pfam" id="PF04945"/>
    </source>
</evidence>
<accession>A0ABR6ZJ40</accession>
<name>A0ABR6ZJ40_9BURK</name>
<protein>
    <submittedName>
        <fullName evidence="2">YHS domain-containing protein</fullName>
    </submittedName>
</protein>
<dbReference type="NCBIfam" id="NF041384">
    <property type="entry name" value="YHS_seleno_dom"/>
    <property type="match status" value="1"/>
</dbReference>
<dbReference type="Proteomes" id="UP000646911">
    <property type="component" value="Unassembled WGS sequence"/>
</dbReference>